<keyword evidence="3" id="KW-0378">Hydrolase</keyword>
<dbReference type="Pfam" id="PF00089">
    <property type="entry name" value="Trypsin"/>
    <property type="match status" value="1"/>
</dbReference>
<evidence type="ECO:0000313" key="8">
    <source>
        <dbReference type="EMBL" id="CAH2054926.1"/>
    </source>
</evidence>
<keyword evidence="6" id="KW-0732">Signal</keyword>
<organism evidence="8 9">
    <name type="scientific">Iphiclides podalirius</name>
    <name type="common">scarce swallowtail</name>
    <dbReference type="NCBI Taxonomy" id="110791"/>
    <lineage>
        <taxon>Eukaryota</taxon>
        <taxon>Metazoa</taxon>
        <taxon>Ecdysozoa</taxon>
        <taxon>Arthropoda</taxon>
        <taxon>Hexapoda</taxon>
        <taxon>Insecta</taxon>
        <taxon>Pterygota</taxon>
        <taxon>Neoptera</taxon>
        <taxon>Endopterygota</taxon>
        <taxon>Lepidoptera</taxon>
        <taxon>Glossata</taxon>
        <taxon>Ditrysia</taxon>
        <taxon>Papilionoidea</taxon>
        <taxon>Papilionidae</taxon>
        <taxon>Papilioninae</taxon>
        <taxon>Iphiclides</taxon>
    </lineage>
</organism>
<dbReference type="PROSITE" id="PS50240">
    <property type="entry name" value="TRYPSIN_DOM"/>
    <property type="match status" value="1"/>
</dbReference>
<dbReference type="SMART" id="SM00020">
    <property type="entry name" value="Tryp_SPc"/>
    <property type="match status" value="1"/>
</dbReference>
<evidence type="ECO:0000256" key="4">
    <source>
        <dbReference type="ARBA" id="ARBA00022825"/>
    </source>
</evidence>
<comment type="similarity">
    <text evidence="1">Belongs to the peptidase S1 family.</text>
</comment>
<name>A0ABN8ID44_9NEOP</name>
<feature type="domain" description="Peptidase S1" evidence="7">
    <location>
        <begin position="23"/>
        <end position="249"/>
    </location>
</feature>
<sequence length="249" mass="26831">MARLAWALLLLAAACSASEEDRIVGGRPVAIQEHPYMVQMERWYGFLVWSQRCAGNVLTSRYILSSAQCFAGPAGTSYRNIGGVVSNVAQIYIHPSFGQNGYDGDVAVVLLETPLAYSNTISQGRIIAQGATMPDNLPVIHAGWGRPSFFGERAEQLTRVSVLTVNRELCAERYLNWPSQPLVTENMICAGILDVSADGTCFGDAGGPLLYQDIIIGLASWGRTCANGTYPDVSTAVSSYTNWIVATAV</sequence>
<dbReference type="InterPro" id="IPR043504">
    <property type="entry name" value="Peptidase_S1_PA_chymotrypsin"/>
</dbReference>
<evidence type="ECO:0000313" key="9">
    <source>
        <dbReference type="Proteomes" id="UP000837857"/>
    </source>
</evidence>
<dbReference type="SUPFAM" id="SSF50494">
    <property type="entry name" value="Trypsin-like serine proteases"/>
    <property type="match status" value="1"/>
</dbReference>
<proteinExistence type="inferred from homology"/>
<feature type="chain" id="PRO_5045356373" description="Peptidase S1 domain-containing protein" evidence="6">
    <location>
        <begin position="18"/>
        <end position="249"/>
    </location>
</feature>
<dbReference type="InterPro" id="IPR009003">
    <property type="entry name" value="Peptidase_S1_PA"/>
</dbReference>
<dbReference type="InterPro" id="IPR001314">
    <property type="entry name" value="Peptidase_S1A"/>
</dbReference>
<evidence type="ECO:0000256" key="3">
    <source>
        <dbReference type="ARBA" id="ARBA00022801"/>
    </source>
</evidence>
<protein>
    <recommendedName>
        <fullName evidence="7">Peptidase S1 domain-containing protein</fullName>
    </recommendedName>
</protein>
<dbReference type="PROSITE" id="PS51257">
    <property type="entry name" value="PROKAR_LIPOPROTEIN"/>
    <property type="match status" value="1"/>
</dbReference>
<evidence type="ECO:0000259" key="7">
    <source>
        <dbReference type="PROSITE" id="PS50240"/>
    </source>
</evidence>
<evidence type="ECO:0000256" key="2">
    <source>
        <dbReference type="ARBA" id="ARBA00022670"/>
    </source>
</evidence>
<dbReference type="CDD" id="cd00190">
    <property type="entry name" value="Tryp_SPc"/>
    <property type="match status" value="1"/>
</dbReference>
<dbReference type="Proteomes" id="UP000837857">
    <property type="component" value="Chromosome 21"/>
</dbReference>
<keyword evidence="2" id="KW-0645">Protease</keyword>
<evidence type="ECO:0000256" key="1">
    <source>
        <dbReference type="ARBA" id="ARBA00007664"/>
    </source>
</evidence>
<dbReference type="InterPro" id="IPR050430">
    <property type="entry name" value="Peptidase_S1"/>
</dbReference>
<dbReference type="EMBL" id="OW152833">
    <property type="protein sequence ID" value="CAH2054926.1"/>
    <property type="molecule type" value="Genomic_DNA"/>
</dbReference>
<feature type="signal peptide" evidence="6">
    <location>
        <begin position="1"/>
        <end position="17"/>
    </location>
</feature>
<keyword evidence="4" id="KW-0720">Serine protease</keyword>
<evidence type="ECO:0000256" key="5">
    <source>
        <dbReference type="ARBA" id="ARBA00023157"/>
    </source>
</evidence>
<reference evidence="8" key="1">
    <citation type="submission" date="2022-03" db="EMBL/GenBank/DDBJ databases">
        <authorList>
            <person name="Martin H S."/>
        </authorList>
    </citation>
    <scope>NUCLEOTIDE SEQUENCE</scope>
</reference>
<dbReference type="PRINTS" id="PR00722">
    <property type="entry name" value="CHYMOTRYPSIN"/>
</dbReference>
<accession>A0ABN8ID44</accession>
<gene>
    <name evidence="8" type="ORF">IPOD504_LOCUS8850</name>
</gene>
<evidence type="ECO:0000256" key="6">
    <source>
        <dbReference type="SAM" id="SignalP"/>
    </source>
</evidence>
<dbReference type="InterPro" id="IPR001254">
    <property type="entry name" value="Trypsin_dom"/>
</dbReference>
<keyword evidence="9" id="KW-1185">Reference proteome</keyword>
<dbReference type="PANTHER" id="PTHR24276">
    <property type="entry name" value="POLYSERASE-RELATED"/>
    <property type="match status" value="1"/>
</dbReference>
<keyword evidence="5" id="KW-1015">Disulfide bond</keyword>
<dbReference type="PANTHER" id="PTHR24276:SF91">
    <property type="entry name" value="AT26814P-RELATED"/>
    <property type="match status" value="1"/>
</dbReference>
<dbReference type="Gene3D" id="2.40.10.10">
    <property type="entry name" value="Trypsin-like serine proteases"/>
    <property type="match status" value="1"/>
</dbReference>
<feature type="non-terminal residue" evidence="8">
    <location>
        <position position="1"/>
    </location>
</feature>